<dbReference type="InterPro" id="IPR028082">
    <property type="entry name" value="Peripla_BP_I"/>
</dbReference>
<keyword evidence="2" id="KW-0238">DNA-binding</keyword>
<dbReference type="Gene3D" id="1.10.260.40">
    <property type="entry name" value="lambda repressor-like DNA-binding domains"/>
    <property type="match status" value="1"/>
</dbReference>
<dbReference type="InterPro" id="IPR000843">
    <property type="entry name" value="HTH_LacI"/>
</dbReference>
<sequence length="343" mass="38330">MHKGRINIKDIAKALGVAPSTVSRALSNQGRVSPKTKASIMELAEKWGYRPNPFARNLQKNKSGLIGLILPEFTHHYFAKVLSGVNKIINQSDYRLIINVHEGSVEKEKEIVKMLSEMHVDGVLASYARETDDFEHYLSLIEEEVPLVFVDRMCEDLDASYVISDDFDGSRLAIDHLVQSGARRIAYISGPDRLSTTFTRLTGYKEVMNKHSLPHPDHWVLPTNGSDWTEQLEHLVMNENIDALLAYSDYLAFDAVQVLRRLGKRVPEDVAVVGFADEPIASYMTPQLTSVHQPAFEMGQKAAGILLDELSNPSQAISSLVLPNQLIARDSTKSDHSRLHKTG</sequence>
<dbReference type="Pfam" id="PF00356">
    <property type="entry name" value="LacI"/>
    <property type="match status" value="1"/>
</dbReference>
<dbReference type="Proteomes" id="UP000184474">
    <property type="component" value="Unassembled WGS sequence"/>
</dbReference>
<dbReference type="SUPFAM" id="SSF47413">
    <property type="entry name" value="lambda repressor-like DNA-binding domains"/>
    <property type="match status" value="1"/>
</dbReference>
<reference evidence="6" key="1">
    <citation type="submission" date="2016-11" db="EMBL/GenBank/DDBJ databases">
        <authorList>
            <person name="Varghese N."/>
            <person name="Submissions S."/>
        </authorList>
    </citation>
    <scope>NUCLEOTIDE SEQUENCE [LARGE SCALE GENOMIC DNA]</scope>
    <source>
        <strain evidence="6">DSM 26134</strain>
    </source>
</reference>
<evidence type="ECO:0000313" key="6">
    <source>
        <dbReference type="Proteomes" id="UP000184474"/>
    </source>
</evidence>
<accession>A0A1M6UIK3</accession>
<proteinExistence type="predicted"/>
<dbReference type="PANTHER" id="PTHR30146">
    <property type="entry name" value="LACI-RELATED TRANSCRIPTIONAL REPRESSOR"/>
    <property type="match status" value="1"/>
</dbReference>
<dbReference type="RefSeq" id="WP_073124317.1">
    <property type="nucleotide sequence ID" value="NZ_FRAA01000007.1"/>
</dbReference>
<evidence type="ECO:0000256" key="1">
    <source>
        <dbReference type="ARBA" id="ARBA00023015"/>
    </source>
</evidence>
<dbReference type="GO" id="GO:0003700">
    <property type="term" value="F:DNA-binding transcription factor activity"/>
    <property type="evidence" value="ECO:0007669"/>
    <property type="project" value="TreeGrafter"/>
</dbReference>
<keyword evidence="6" id="KW-1185">Reference proteome</keyword>
<dbReference type="CDD" id="cd06267">
    <property type="entry name" value="PBP1_LacI_sugar_binding-like"/>
    <property type="match status" value="1"/>
</dbReference>
<evidence type="ECO:0000259" key="4">
    <source>
        <dbReference type="PROSITE" id="PS50932"/>
    </source>
</evidence>
<dbReference type="Gene3D" id="3.40.50.2300">
    <property type="match status" value="2"/>
</dbReference>
<dbReference type="Pfam" id="PF13377">
    <property type="entry name" value="Peripla_BP_3"/>
    <property type="match status" value="1"/>
</dbReference>
<feature type="domain" description="HTH lacI-type" evidence="4">
    <location>
        <begin position="6"/>
        <end position="60"/>
    </location>
</feature>
<name>A0A1M6UIK3_REIAG</name>
<dbReference type="CDD" id="cd01392">
    <property type="entry name" value="HTH_LacI"/>
    <property type="match status" value="1"/>
</dbReference>
<dbReference type="EMBL" id="FRAA01000007">
    <property type="protein sequence ID" value="SHK69007.1"/>
    <property type="molecule type" value="Genomic_DNA"/>
</dbReference>
<dbReference type="PANTHER" id="PTHR30146:SF109">
    <property type="entry name" value="HTH-TYPE TRANSCRIPTIONAL REGULATOR GALS"/>
    <property type="match status" value="1"/>
</dbReference>
<dbReference type="GO" id="GO:0000976">
    <property type="term" value="F:transcription cis-regulatory region binding"/>
    <property type="evidence" value="ECO:0007669"/>
    <property type="project" value="TreeGrafter"/>
</dbReference>
<keyword evidence="3" id="KW-0804">Transcription</keyword>
<dbReference type="SUPFAM" id="SSF53822">
    <property type="entry name" value="Periplasmic binding protein-like I"/>
    <property type="match status" value="1"/>
</dbReference>
<dbReference type="InterPro" id="IPR010982">
    <property type="entry name" value="Lambda_DNA-bd_dom_sf"/>
</dbReference>
<organism evidence="5 6">
    <name type="scientific">Reichenbachiella agariperforans</name>
    <dbReference type="NCBI Taxonomy" id="156994"/>
    <lineage>
        <taxon>Bacteria</taxon>
        <taxon>Pseudomonadati</taxon>
        <taxon>Bacteroidota</taxon>
        <taxon>Cytophagia</taxon>
        <taxon>Cytophagales</taxon>
        <taxon>Reichenbachiellaceae</taxon>
        <taxon>Reichenbachiella</taxon>
    </lineage>
</organism>
<protein>
    <submittedName>
        <fullName evidence="5">Transcriptional regulator, LacI family</fullName>
    </submittedName>
</protein>
<dbReference type="STRING" id="156994.SAMN04488028_107133"/>
<dbReference type="PROSITE" id="PS50932">
    <property type="entry name" value="HTH_LACI_2"/>
    <property type="match status" value="1"/>
</dbReference>
<evidence type="ECO:0000313" key="5">
    <source>
        <dbReference type="EMBL" id="SHK69007.1"/>
    </source>
</evidence>
<dbReference type="SMART" id="SM00354">
    <property type="entry name" value="HTH_LACI"/>
    <property type="match status" value="1"/>
</dbReference>
<keyword evidence="1" id="KW-0805">Transcription regulation</keyword>
<dbReference type="AlphaFoldDB" id="A0A1M6UIK3"/>
<gene>
    <name evidence="5" type="ORF">SAMN04488028_107133</name>
</gene>
<evidence type="ECO:0000256" key="3">
    <source>
        <dbReference type="ARBA" id="ARBA00023163"/>
    </source>
</evidence>
<evidence type="ECO:0000256" key="2">
    <source>
        <dbReference type="ARBA" id="ARBA00023125"/>
    </source>
</evidence>
<dbReference type="InterPro" id="IPR046335">
    <property type="entry name" value="LacI/GalR-like_sensor"/>
</dbReference>